<feature type="compositionally biased region" description="Acidic residues" evidence="1">
    <location>
        <begin position="505"/>
        <end position="515"/>
    </location>
</feature>
<evidence type="ECO:0000313" key="3">
    <source>
        <dbReference type="Proteomes" id="UP000287166"/>
    </source>
</evidence>
<dbReference type="GeneID" id="38784605"/>
<evidence type="ECO:0000313" key="2">
    <source>
        <dbReference type="EMBL" id="GBE87688.1"/>
    </source>
</evidence>
<dbReference type="InParanoid" id="A0A401GZV4"/>
<reference evidence="2 3" key="1">
    <citation type="journal article" date="2018" name="Sci. Rep.">
        <title>Genome sequence of the cauliflower mushroom Sparassis crispa (Hanabiratake) and its association with beneficial usage.</title>
        <authorList>
            <person name="Kiyama R."/>
            <person name="Furutani Y."/>
            <person name="Kawaguchi K."/>
            <person name="Nakanishi T."/>
        </authorList>
    </citation>
    <scope>NUCLEOTIDE SEQUENCE [LARGE SCALE GENOMIC DNA]</scope>
</reference>
<keyword evidence="3" id="KW-1185">Reference proteome</keyword>
<dbReference type="OrthoDB" id="2728951at2759"/>
<name>A0A401GZV4_9APHY</name>
<accession>A0A401GZV4</accession>
<comment type="caution">
    <text evidence="2">The sequence shown here is derived from an EMBL/GenBank/DDBJ whole genome shotgun (WGS) entry which is preliminary data.</text>
</comment>
<feature type="compositionally biased region" description="Basic and acidic residues" evidence="1">
    <location>
        <begin position="494"/>
        <end position="504"/>
    </location>
</feature>
<dbReference type="Proteomes" id="UP000287166">
    <property type="component" value="Unassembled WGS sequence"/>
</dbReference>
<dbReference type="AlphaFoldDB" id="A0A401GZV4"/>
<feature type="region of interest" description="Disordered" evidence="1">
    <location>
        <begin position="479"/>
        <end position="568"/>
    </location>
</feature>
<dbReference type="EMBL" id="BFAD01000011">
    <property type="protein sequence ID" value="GBE87688.1"/>
    <property type="molecule type" value="Genomic_DNA"/>
</dbReference>
<evidence type="ECO:0000256" key="1">
    <source>
        <dbReference type="SAM" id="MobiDB-lite"/>
    </source>
</evidence>
<proteinExistence type="predicted"/>
<gene>
    <name evidence="2" type="ORF">SCP_1103650</name>
</gene>
<organism evidence="2 3">
    <name type="scientific">Sparassis crispa</name>
    <dbReference type="NCBI Taxonomy" id="139825"/>
    <lineage>
        <taxon>Eukaryota</taxon>
        <taxon>Fungi</taxon>
        <taxon>Dikarya</taxon>
        <taxon>Basidiomycota</taxon>
        <taxon>Agaricomycotina</taxon>
        <taxon>Agaricomycetes</taxon>
        <taxon>Polyporales</taxon>
        <taxon>Sparassidaceae</taxon>
        <taxon>Sparassis</taxon>
    </lineage>
</organism>
<protein>
    <submittedName>
        <fullName evidence="2">Uncharacterized protein</fullName>
    </submittedName>
</protein>
<dbReference type="RefSeq" id="XP_027618601.1">
    <property type="nucleotide sequence ID" value="XM_027762800.1"/>
</dbReference>
<sequence length="772" mass="86423">MHPHLFVVNDHPKNPFSEVGMVYVYVQDMHVEVMEKLFDWAGRQQLPGLTAEQARLAGYVEMKPGDSVFARDMWGSGQLVDDVIQAWYVPSYKIRKELINAIIDSRDELLGPKELCTADKAVKLGDSYTGVLLYLGPILPRNLASPSPGAKVYGDVLTPHQQMRKRAVQAATKVAIQCLETGPPEVSEVLKRNADVKNLPPLGADDSSDIYNYTYPTVQLNISSTKNEDEYAESNFQEDLGKFAGNHIDKGDWPGAYTVMIGASDLGPDDYPDIFCLFDIGIFVEMGNIPLLCFGGVRHHGGTPPTSSNPSGDSYRVAFINYPPKSQMEDHALLGLAAMPDHKLLTLRPEMIDPHYDNTDIVYMNEANWATDGLALSDRKAFFHFYTRGIAQRRWTLTSSWMEVDGEHVTPGPWELGPGSTAYLETFETTRADAVKSWDHLAKTRAAFIPYLAEKKKGGAGSDSDSDEEPAATGDIEAVIVPAKPSGRPLPKNIEQHISDGYEPDKDDNDEDNYDQEPRNTEQTPQTRKKKQPSRKVLASFYVYDESVEEREQDPMNSDQVTESENDSDIDDTVHTAVLSLFKKRNIKASHSEFSNILQGIQQQSHQKYVTAQQKLTRFLNKFNGQQHPNAQFAVSISQIWESMEVLSIKGKVISLENILAQKQIMLSNGVAWHWLNVICLQRCQELFEPLHARKLVTSSDWFTSLTIKIYQHFEISRRSSNTLNPSTYLPGLPKSIQPWKLPVTNALNGDAGDSCSQHTALSPMQLAWLSK</sequence>